<dbReference type="Gene3D" id="1.10.150.130">
    <property type="match status" value="1"/>
</dbReference>
<evidence type="ECO:0000313" key="6">
    <source>
        <dbReference type="Proteomes" id="UP000282574"/>
    </source>
</evidence>
<dbReference type="Proteomes" id="UP000282574">
    <property type="component" value="Unassembled WGS sequence"/>
</dbReference>
<evidence type="ECO:0000256" key="2">
    <source>
        <dbReference type="ARBA" id="ARBA00023125"/>
    </source>
</evidence>
<dbReference type="PANTHER" id="PTHR30349:SF64">
    <property type="entry name" value="PROPHAGE INTEGRASE INTD-RELATED"/>
    <property type="match status" value="1"/>
</dbReference>
<evidence type="ECO:0000256" key="1">
    <source>
        <dbReference type="ARBA" id="ARBA00008857"/>
    </source>
</evidence>
<evidence type="ECO:0000313" key="5">
    <source>
        <dbReference type="EMBL" id="RUT11804.1"/>
    </source>
</evidence>
<accession>A0AB37UKG0</accession>
<reference evidence="5 6" key="1">
    <citation type="journal article" date="2019" name="Genome Biol. Evol.">
        <title>Day and night: Metabolic profiles and evolutionary relationships of six axenic non-marine cyanobacteria.</title>
        <authorList>
            <person name="Will S.E."/>
            <person name="Henke P."/>
            <person name="Boedeker C."/>
            <person name="Huang S."/>
            <person name="Brinkmann H."/>
            <person name="Rohde M."/>
            <person name="Jarek M."/>
            <person name="Friedl T."/>
            <person name="Seufert S."/>
            <person name="Schumacher M."/>
            <person name="Overmann J."/>
            <person name="Neumann-Schaal M."/>
            <person name="Petersen J."/>
        </authorList>
    </citation>
    <scope>NUCLEOTIDE SEQUENCE [LARGE SCALE GENOMIC DNA]</scope>
    <source>
        <strain evidence="5 6">SAG 39.79</strain>
    </source>
</reference>
<proteinExistence type="inferred from homology"/>
<keyword evidence="3" id="KW-0233">DNA recombination</keyword>
<dbReference type="Pfam" id="PF00589">
    <property type="entry name" value="Phage_integrase"/>
    <property type="match status" value="1"/>
</dbReference>
<dbReference type="PANTHER" id="PTHR30349">
    <property type="entry name" value="PHAGE INTEGRASE-RELATED"/>
    <property type="match status" value="1"/>
</dbReference>
<dbReference type="InterPro" id="IPR011010">
    <property type="entry name" value="DNA_brk_join_enz"/>
</dbReference>
<dbReference type="AlphaFoldDB" id="A0AB37UKG0"/>
<dbReference type="GO" id="GO:0003677">
    <property type="term" value="F:DNA binding"/>
    <property type="evidence" value="ECO:0007669"/>
    <property type="project" value="UniProtKB-KW"/>
</dbReference>
<dbReference type="SUPFAM" id="SSF56349">
    <property type="entry name" value="DNA breaking-rejoining enzymes"/>
    <property type="match status" value="1"/>
</dbReference>
<dbReference type="GO" id="GO:0006310">
    <property type="term" value="P:DNA recombination"/>
    <property type="evidence" value="ECO:0007669"/>
    <property type="project" value="UniProtKB-KW"/>
</dbReference>
<evidence type="ECO:0000259" key="4">
    <source>
        <dbReference type="PROSITE" id="PS51898"/>
    </source>
</evidence>
<sequence length="276" mass="31718">MEHRASSVSITTLNKDFKKVRNHLVALAELDLENAIALRDRLLATKTANTSRRVLAQLNACCKWAVERAILESNPFEGMTSKIKVAKSEADEIDPFDRAEIGAIVRGFETDRYFKHYTPFVKFLFMTGCRTSEAISLQWKHVSNDLSTILFEEAVVDGHRKGPKTRKRKFPSDEKLRELLLSLRSENPIPDSPVFVSPRGKLIDAHNFLNRAWKSVLLKQGIRYRYQYQTRHTFITHCIEKNIPIPQIARWVGNSARIILEHYAGVIEKYQVPSIL</sequence>
<organism evidence="5 6">
    <name type="scientific">Chroococcidiopsis cubana SAG 39.79</name>
    <dbReference type="NCBI Taxonomy" id="388085"/>
    <lineage>
        <taxon>Bacteria</taxon>
        <taxon>Bacillati</taxon>
        <taxon>Cyanobacteriota</taxon>
        <taxon>Cyanophyceae</taxon>
        <taxon>Chroococcidiopsidales</taxon>
        <taxon>Chroococcidiopsidaceae</taxon>
        <taxon>Chroococcidiopsis</taxon>
    </lineage>
</organism>
<gene>
    <name evidence="5" type="ORF">DSM107010_28100</name>
</gene>
<dbReference type="RefSeq" id="WP_206751826.1">
    <property type="nucleotide sequence ID" value="NZ_RSCK01000020.1"/>
</dbReference>
<comment type="caution">
    <text evidence="5">The sequence shown here is derived from an EMBL/GenBank/DDBJ whole genome shotgun (WGS) entry which is preliminary data.</text>
</comment>
<evidence type="ECO:0000256" key="3">
    <source>
        <dbReference type="ARBA" id="ARBA00023172"/>
    </source>
</evidence>
<dbReference type="Gene3D" id="1.10.443.10">
    <property type="entry name" value="Intergrase catalytic core"/>
    <property type="match status" value="1"/>
</dbReference>
<dbReference type="InterPro" id="IPR002104">
    <property type="entry name" value="Integrase_catalytic"/>
</dbReference>
<dbReference type="EMBL" id="RSCK01000020">
    <property type="protein sequence ID" value="RUT11804.1"/>
    <property type="molecule type" value="Genomic_DNA"/>
</dbReference>
<dbReference type="InterPro" id="IPR050090">
    <property type="entry name" value="Tyrosine_recombinase_XerCD"/>
</dbReference>
<name>A0AB37UKG0_9CYAN</name>
<protein>
    <recommendedName>
        <fullName evidence="4">Tyr recombinase domain-containing protein</fullName>
    </recommendedName>
</protein>
<keyword evidence="6" id="KW-1185">Reference proteome</keyword>
<dbReference type="GO" id="GO:0015074">
    <property type="term" value="P:DNA integration"/>
    <property type="evidence" value="ECO:0007669"/>
    <property type="project" value="InterPro"/>
</dbReference>
<dbReference type="InterPro" id="IPR010998">
    <property type="entry name" value="Integrase_recombinase_N"/>
</dbReference>
<feature type="domain" description="Tyr recombinase" evidence="4">
    <location>
        <begin position="91"/>
        <end position="276"/>
    </location>
</feature>
<dbReference type="PROSITE" id="PS51898">
    <property type="entry name" value="TYR_RECOMBINASE"/>
    <property type="match status" value="1"/>
</dbReference>
<keyword evidence="2" id="KW-0238">DNA-binding</keyword>
<dbReference type="InterPro" id="IPR013762">
    <property type="entry name" value="Integrase-like_cat_sf"/>
</dbReference>
<comment type="similarity">
    <text evidence="1">Belongs to the 'phage' integrase family.</text>
</comment>